<dbReference type="NCBIfam" id="TIGR03696">
    <property type="entry name" value="Rhs_assc_core"/>
    <property type="match status" value="1"/>
</dbReference>
<evidence type="ECO:0000313" key="2">
    <source>
        <dbReference type="Proteomes" id="UP000824010"/>
    </source>
</evidence>
<dbReference type="InterPro" id="IPR022385">
    <property type="entry name" value="Rhs_assc_core"/>
</dbReference>
<sequence length="290" mass="30461">MGHLIFLAVPLPPQRCQSSDGTLGEELWTMPTYLLACDKRYTPFDGIGFSGRGYTPYGALTSLTSPMTGFCGQPRDPRMDRYPLGNGHRRYSPALMRFQEPDALSPFDEGGINAYMYCAGDPVNRIDPTGGYSALVSQIIQRSGTIALHAASPLALLLGPEPKGTLAVNATRVALAGSATSVVAAGLGLAGVAAATYVANAGTALLAAGAGTRIAKAVWENRTELWQYVKDSVSTNARAVLGLRRESPVGVTGGISNDRVFTIDDEETLPADAANGIRVGSDAIKPGVWT</sequence>
<name>A0ABX8NLR5_9PSED</name>
<proteinExistence type="predicted"/>
<accession>A0ABX8NLR5</accession>
<protein>
    <submittedName>
        <fullName evidence="1">RHS repeat-associated core domain-containing protein</fullName>
    </submittedName>
</protein>
<gene>
    <name evidence="1" type="ORF">KSS90_01715</name>
</gene>
<reference evidence="1 2" key="1">
    <citation type="journal article" date="2021" name="Microorganisms">
        <title>The Ever-Expanding Pseudomonas Genus: Description of 43 New Species and Partition of the Pseudomonas putida Group.</title>
        <authorList>
            <person name="Girard L."/>
            <person name="Lood C."/>
            <person name="Hofte M."/>
            <person name="Vandamme P."/>
            <person name="Rokni-Zadeh H."/>
            <person name="van Noort V."/>
            <person name="Lavigne R."/>
            <person name="De Mot R."/>
        </authorList>
    </citation>
    <scope>NUCLEOTIDE SEQUENCE [LARGE SCALE GENOMIC DNA]</scope>
    <source>
        <strain evidence="1 2">COW77</strain>
    </source>
</reference>
<keyword evidence="2" id="KW-1185">Reference proteome</keyword>
<dbReference type="EMBL" id="CP077077">
    <property type="protein sequence ID" value="QXH56956.1"/>
    <property type="molecule type" value="Genomic_DNA"/>
</dbReference>
<evidence type="ECO:0000313" key="1">
    <source>
        <dbReference type="EMBL" id="QXH56956.1"/>
    </source>
</evidence>
<organism evidence="1 2">
    <name type="scientific">Pseudomonas maumuensis</name>
    <dbReference type="NCBI Taxonomy" id="2842354"/>
    <lineage>
        <taxon>Bacteria</taxon>
        <taxon>Pseudomonadati</taxon>
        <taxon>Pseudomonadota</taxon>
        <taxon>Gammaproteobacteria</taxon>
        <taxon>Pseudomonadales</taxon>
        <taxon>Pseudomonadaceae</taxon>
        <taxon>Pseudomonas</taxon>
    </lineage>
</organism>
<dbReference type="Proteomes" id="UP000824010">
    <property type="component" value="Chromosome"/>
</dbReference>